<dbReference type="SUPFAM" id="SSF52518">
    <property type="entry name" value="Thiamin diphosphate-binding fold (THDP-binding)"/>
    <property type="match status" value="2"/>
</dbReference>
<dbReference type="AlphaFoldDB" id="D4DAZ8"/>
<evidence type="ECO:0000256" key="3">
    <source>
        <dbReference type="ARBA" id="ARBA00023052"/>
    </source>
</evidence>
<dbReference type="InterPro" id="IPR019789">
    <property type="entry name" value="Xul5P/Fru6P_PKetolase_ThDP_BS"/>
</dbReference>
<dbReference type="RefSeq" id="XP_003021588.1">
    <property type="nucleotide sequence ID" value="XM_003021542.1"/>
</dbReference>
<evidence type="ECO:0008006" key="10">
    <source>
        <dbReference type="Google" id="ProtNLM"/>
    </source>
</evidence>
<evidence type="ECO:0000256" key="2">
    <source>
        <dbReference type="ARBA" id="ARBA00005623"/>
    </source>
</evidence>
<dbReference type="InterPro" id="IPR018970">
    <property type="entry name" value="Xul5P/Fru6P_PKetolase_N"/>
</dbReference>
<reference evidence="9" key="1">
    <citation type="journal article" date="2011" name="Genome Biol.">
        <title>Comparative and functional genomics provide insights into the pathogenicity of dermatophytic fungi.</title>
        <authorList>
            <person name="Burmester A."/>
            <person name="Shelest E."/>
            <person name="Gloeckner G."/>
            <person name="Heddergott C."/>
            <person name="Schindler S."/>
            <person name="Staib P."/>
            <person name="Heidel A."/>
            <person name="Felder M."/>
            <person name="Petzold A."/>
            <person name="Szafranski K."/>
            <person name="Feuermann M."/>
            <person name="Pedruzzi I."/>
            <person name="Priebe S."/>
            <person name="Groth M."/>
            <person name="Winkler R."/>
            <person name="Li W."/>
            <person name="Kniemeyer O."/>
            <person name="Schroeckh V."/>
            <person name="Hertweck C."/>
            <person name="Hube B."/>
            <person name="White T.C."/>
            <person name="Platzer M."/>
            <person name="Guthke R."/>
            <person name="Heitman J."/>
            <person name="Woestemeyer J."/>
            <person name="Zipfel P.F."/>
            <person name="Monod M."/>
            <person name="Brakhage A.A."/>
        </authorList>
    </citation>
    <scope>NUCLEOTIDE SEQUENCE [LARGE SCALE GENOMIC DNA]</scope>
    <source>
        <strain evidence="9">HKI 0517</strain>
    </source>
</reference>
<dbReference type="PROSITE" id="PS60003">
    <property type="entry name" value="PHOSPHOKETOLASE_2"/>
    <property type="match status" value="1"/>
</dbReference>
<dbReference type="Pfam" id="PF09363">
    <property type="entry name" value="XFP_C"/>
    <property type="match status" value="1"/>
</dbReference>
<comment type="similarity">
    <text evidence="2">Belongs to the XFP family.</text>
</comment>
<keyword evidence="3" id="KW-0786">Thiamine pyrophosphate</keyword>
<proteinExistence type="inferred from homology"/>
<protein>
    <recommendedName>
        <fullName evidence="10">Phosphoketolase</fullName>
    </recommendedName>
</protein>
<dbReference type="HOGENOM" id="CLU_013954_2_0_1"/>
<keyword evidence="9" id="KW-1185">Reference proteome</keyword>
<dbReference type="GO" id="GO:0005975">
    <property type="term" value="P:carbohydrate metabolic process"/>
    <property type="evidence" value="ECO:0007669"/>
    <property type="project" value="InterPro"/>
</dbReference>
<comment type="cofactor">
    <cofactor evidence="1">
        <name>thiamine diphosphate</name>
        <dbReference type="ChEBI" id="CHEBI:58937"/>
    </cofactor>
</comment>
<dbReference type="Pfam" id="PF09364">
    <property type="entry name" value="XFP_N"/>
    <property type="match status" value="1"/>
</dbReference>
<dbReference type="PROSITE" id="PS60002">
    <property type="entry name" value="PHOSPHOKETOLASE_1"/>
    <property type="match status" value="1"/>
</dbReference>
<dbReference type="InterPro" id="IPR009014">
    <property type="entry name" value="Transketo_C/PFOR_II"/>
</dbReference>
<evidence type="ECO:0000259" key="6">
    <source>
        <dbReference type="Pfam" id="PF09363"/>
    </source>
</evidence>
<dbReference type="Proteomes" id="UP000008383">
    <property type="component" value="Unassembled WGS sequence"/>
</dbReference>
<comment type="caution">
    <text evidence="8">The sequence shown here is derived from an EMBL/GenBank/DDBJ whole genome shotgun (WGS) entry which is preliminary data.</text>
</comment>
<dbReference type="InterPro" id="IPR005593">
    <property type="entry name" value="Xul5P/Fru6P_PKetolase"/>
</dbReference>
<dbReference type="GO" id="GO:0016832">
    <property type="term" value="F:aldehyde-lyase activity"/>
    <property type="evidence" value="ECO:0007669"/>
    <property type="project" value="InterPro"/>
</dbReference>
<dbReference type="SUPFAM" id="SSF52922">
    <property type="entry name" value="TK C-terminal domain-like"/>
    <property type="match status" value="1"/>
</dbReference>
<evidence type="ECO:0000313" key="9">
    <source>
        <dbReference type="Proteomes" id="UP000008383"/>
    </source>
</evidence>
<dbReference type="InterPro" id="IPR029061">
    <property type="entry name" value="THDP-binding"/>
</dbReference>
<accession>D4DAZ8</accession>
<dbReference type="PANTHER" id="PTHR31273">
    <property type="entry name" value="PHOSPHOKETOLASE-RELATED"/>
    <property type="match status" value="1"/>
</dbReference>
<dbReference type="Gene3D" id="3.40.50.920">
    <property type="match status" value="1"/>
</dbReference>
<evidence type="ECO:0000256" key="4">
    <source>
        <dbReference type="ARBA" id="ARBA00023239"/>
    </source>
</evidence>
<evidence type="ECO:0000259" key="7">
    <source>
        <dbReference type="Pfam" id="PF09364"/>
    </source>
</evidence>
<dbReference type="Pfam" id="PF03894">
    <property type="entry name" value="XFP"/>
    <property type="match status" value="1"/>
</dbReference>
<dbReference type="Gene3D" id="3.40.50.970">
    <property type="match status" value="2"/>
</dbReference>
<evidence type="ECO:0000256" key="1">
    <source>
        <dbReference type="ARBA" id="ARBA00001964"/>
    </source>
</evidence>
<gene>
    <name evidence="8" type="ORF">TRV_04297</name>
</gene>
<dbReference type="OrthoDB" id="2532903at2759"/>
<dbReference type="GeneID" id="9578549"/>
<evidence type="ECO:0000256" key="5">
    <source>
        <dbReference type="SAM" id="MobiDB-lite"/>
    </source>
</evidence>
<organism evidence="8 9">
    <name type="scientific">Trichophyton verrucosum (strain HKI 0517)</name>
    <dbReference type="NCBI Taxonomy" id="663202"/>
    <lineage>
        <taxon>Eukaryota</taxon>
        <taxon>Fungi</taxon>
        <taxon>Dikarya</taxon>
        <taxon>Ascomycota</taxon>
        <taxon>Pezizomycotina</taxon>
        <taxon>Eurotiomycetes</taxon>
        <taxon>Eurotiomycetidae</taxon>
        <taxon>Onygenales</taxon>
        <taxon>Arthrodermataceae</taxon>
        <taxon>Trichophyton</taxon>
    </lineage>
</organism>
<evidence type="ECO:0000313" key="8">
    <source>
        <dbReference type="EMBL" id="EFE40970.1"/>
    </source>
</evidence>
<name>D4DAZ8_TRIVH</name>
<keyword evidence="4" id="KW-0456">Lyase</keyword>
<dbReference type="EMBL" id="ACYE01000218">
    <property type="protein sequence ID" value="EFE40970.1"/>
    <property type="molecule type" value="Genomic_DNA"/>
</dbReference>
<feature type="domain" description="Xylulose 5-phosphate/Fructose 6-phosphate phosphoketolase C-terminal" evidence="6">
    <location>
        <begin position="603"/>
        <end position="798"/>
    </location>
</feature>
<feature type="region of interest" description="Disordered" evidence="5">
    <location>
        <begin position="1"/>
        <end position="20"/>
    </location>
</feature>
<dbReference type="PANTHER" id="PTHR31273:SF1">
    <property type="entry name" value="PHOSPHOKETOLASE-RELATED"/>
    <property type="match status" value="1"/>
</dbReference>
<dbReference type="KEGG" id="tve:TRV_04297"/>
<feature type="domain" description="Xylulose 5-phosphate/Fructose 6-phosphate phosphoketolase N-terminal" evidence="7">
    <location>
        <begin position="40"/>
        <end position="394"/>
    </location>
</feature>
<dbReference type="InterPro" id="IPR018969">
    <property type="entry name" value="Xul5P/Fru6P_PKetolase_C"/>
</dbReference>
<sequence length="820" mass="91478">MPGEVIDQPNPRPPPSQLPDSVDELRVRLQTVKLDDGVRRSLEKFRRATDYIAAAMIFLQSNAYMKRPVKPEDIKPRLLGTRQGHWGTCPGLNLVYSHLTYMIRCHDLDMLFVTGPGHGAPAILASLWVEGSLGKFYPKYANDTNGLTKLITQFSTTGGFPSHINAETPGAIHEGGELGYALAVSFGSVMDNPDLITAVVVGDGEAESGPCTASWNGIKYIDPAESGAVLPILHLNGFKISERTIYGCMDDRELVSLFSGFGYQARIVEGLDDIDTNLNSSLEWALAEIRRIQKAARSGSPIMKPRWPMLILRTPKGWTGPKSIHGKIVEGSFAAHQVPLPAAGKDEEELKALQEWLSSYKPEELFNERGDVIDDIKSILPKEDSKRMGQRKEVCDTFEKLKMPDWRRYTVSKGSQESSMKTISHFMGQILMDNPHSMRIFSPDELESNKLGAVLEKTGRNFQCDQFSNARGGRVIEVLSEHMCQGFLQGYTLTGRTGIFPSYESFLGIIHTMMVQYSKFNKMGMETNWRRPLPSINYIETSTWARQEHNGFSHQNPSFISAVLNLKPNAARVYLPPDANTFLSTLSHCLQSKNYVNLMIGSKQPTQIYLSAEEAETHCRAGGSTWGFASTDGGLDPDVVLVGIGTEVTFEVIQAAAILRKVVPDLRVRVVNVTDLMILGSERSHPHSLSDETFDALFTADRPIHFNYHGYETELKGLLFGRPRVDRITIGCYMEEGSTTTPFDMMLLNRVSRFHVAKAAVLGGSRRNEKVRIRQQELLTTLEHEIRSARKYIIENHKAAERQPQPTAMSSGHLIAVYIL</sequence>
<dbReference type="PIRSF" id="PIRSF017245">
    <property type="entry name" value="Phosphoketolase"/>
    <property type="match status" value="1"/>
</dbReference>
<dbReference type="InterPro" id="IPR019790">
    <property type="entry name" value="Xul5P/Fru6P_PKetolase_CS"/>
</dbReference>